<feature type="domain" description="Cadherin" evidence="10">
    <location>
        <begin position="627"/>
        <end position="740"/>
    </location>
</feature>
<evidence type="ECO:0000256" key="2">
    <source>
        <dbReference type="ARBA" id="ARBA00022692"/>
    </source>
</evidence>
<feature type="domain" description="Cadherin" evidence="10">
    <location>
        <begin position="1941"/>
        <end position="2046"/>
    </location>
</feature>
<evidence type="ECO:0000313" key="11">
    <source>
        <dbReference type="EMBL" id="PAA68128.1"/>
    </source>
</evidence>
<evidence type="ECO:0000256" key="1">
    <source>
        <dbReference type="ARBA" id="ARBA00004370"/>
    </source>
</evidence>
<dbReference type="FunFam" id="2.60.40.60:FF:000092">
    <property type="entry name" value="Protocadherin 8"/>
    <property type="match status" value="1"/>
</dbReference>
<dbReference type="InterPro" id="IPR015919">
    <property type="entry name" value="Cadherin-like_sf"/>
</dbReference>
<dbReference type="FunFam" id="2.60.40.60:FF:000015">
    <property type="entry name" value="FAT atypical cadherin 1"/>
    <property type="match status" value="1"/>
</dbReference>
<feature type="domain" description="Cadherin" evidence="10">
    <location>
        <begin position="270"/>
        <end position="386"/>
    </location>
</feature>
<dbReference type="CDD" id="cd11304">
    <property type="entry name" value="Cadherin_repeat"/>
    <property type="match status" value="22"/>
</dbReference>
<dbReference type="Proteomes" id="UP000215902">
    <property type="component" value="Unassembled WGS sequence"/>
</dbReference>
<feature type="domain" description="Cadherin" evidence="10">
    <location>
        <begin position="1826"/>
        <end position="1940"/>
    </location>
</feature>
<feature type="domain" description="Cadherin" evidence="10">
    <location>
        <begin position="1078"/>
        <end position="1188"/>
    </location>
</feature>
<dbReference type="FunFam" id="2.60.40.60:FF:000061">
    <property type="entry name" value="FAT atypical cadherin 3"/>
    <property type="match status" value="1"/>
</dbReference>
<reference evidence="11 12" key="1">
    <citation type="submission" date="2017-06" db="EMBL/GenBank/DDBJ databases">
        <title>A platform for efficient transgenesis in Macrostomum lignano, a flatworm model organism for stem cell research.</title>
        <authorList>
            <person name="Berezikov E."/>
        </authorList>
    </citation>
    <scope>NUCLEOTIDE SEQUENCE [LARGE SCALE GENOMIC DNA]</scope>
    <source>
        <strain evidence="11">DV1</strain>
        <tissue evidence="11">Whole organism</tissue>
    </source>
</reference>
<keyword evidence="4 8" id="KW-0106">Calcium</keyword>
<feature type="domain" description="Cadherin" evidence="10">
    <location>
        <begin position="2261"/>
        <end position="2367"/>
    </location>
</feature>
<dbReference type="InterPro" id="IPR020894">
    <property type="entry name" value="Cadherin_CS"/>
</dbReference>
<dbReference type="EMBL" id="NIVC01001422">
    <property type="protein sequence ID" value="PAA68128.1"/>
    <property type="molecule type" value="Genomic_DNA"/>
</dbReference>
<dbReference type="GO" id="GO:0005911">
    <property type="term" value="C:cell-cell junction"/>
    <property type="evidence" value="ECO:0007669"/>
    <property type="project" value="TreeGrafter"/>
</dbReference>
<feature type="domain" description="Cadherin" evidence="10">
    <location>
        <begin position="1395"/>
        <end position="1501"/>
    </location>
</feature>
<feature type="domain" description="Cadherin" evidence="10">
    <location>
        <begin position="1502"/>
        <end position="1610"/>
    </location>
</feature>
<feature type="domain" description="Cadherin" evidence="10">
    <location>
        <begin position="2047"/>
        <end position="2154"/>
    </location>
</feature>
<evidence type="ECO:0000256" key="8">
    <source>
        <dbReference type="PROSITE-ProRule" id="PRU00043"/>
    </source>
</evidence>
<dbReference type="SUPFAM" id="SSF49313">
    <property type="entry name" value="Cadherin-like"/>
    <property type="match status" value="25"/>
</dbReference>
<dbReference type="InterPro" id="IPR002126">
    <property type="entry name" value="Cadherin-like_dom"/>
</dbReference>
<feature type="domain" description="Cadherin" evidence="10">
    <location>
        <begin position="152"/>
        <end position="264"/>
    </location>
</feature>
<dbReference type="GO" id="GO:0005886">
    <property type="term" value="C:plasma membrane"/>
    <property type="evidence" value="ECO:0007669"/>
    <property type="project" value="InterPro"/>
</dbReference>
<comment type="caution">
    <text evidence="11">The sequence shown here is derived from an EMBL/GenBank/DDBJ whole genome shotgun (WGS) entry which is preliminary data.</text>
</comment>
<evidence type="ECO:0000256" key="5">
    <source>
        <dbReference type="ARBA" id="ARBA00022889"/>
    </source>
</evidence>
<feature type="compositionally biased region" description="Low complexity" evidence="9">
    <location>
        <begin position="3017"/>
        <end position="3045"/>
    </location>
</feature>
<feature type="domain" description="Cadherin" evidence="10">
    <location>
        <begin position="1290"/>
        <end position="1394"/>
    </location>
</feature>
<feature type="domain" description="Cadherin" evidence="10">
    <location>
        <begin position="1190"/>
        <end position="1293"/>
    </location>
</feature>
<name>A0A267F2Z4_9PLAT</name>
<dbReference type="GO" id="GO:0005509">
    <property type="term" value="F:calcium ion binding"/>
    <property type="evidence" value="ECO:0007669"/>
    <property type="project" value="UniProtKB-UniRule"/>
</dbReference>
<keyword evidence="12" id="KW-1185">Reference proteome</keyword>
<dbReference type="PROSITE" id="PS50268">
    <property type="entry name" value="CADHERIN_2"/>
    <property type="match status" value="24"/>
</dbReference>
<keyword evidence="2" id="KW-0812">Transmembrane</keyword>
<dbReference type="Pfam" id="PF00028">
    <property type="entry name" value="Cadherin"/>
    <property type="match status" value="18"/>
</dbReference>
<feature type="domain" description="Cadherin" evidence="10">
    <location>
        <begin position="2156"/>
        <end position="2260"/>
    </location>
</feature>
<feature type="domain" description="Cadherin" evidence="10">
    <location>
        <begin position="2368"/>
        <end position="2473"/>
    </location>
</feature>
<dbReference type="PANTHER" id="PTHR24025">
    <property type="entry name" value="DESMOGLEIN FAMILY MEMBER"/>
    <property type="match status" value="1"/>
</dbReference>
<feature type="domain" description="Cadherin" evidence="10">
    <location>
        <begin position="1612"/>
        <end position="1719"/>
    </location>
</feature>
<feature type="domain" description="Cadherin" evidence="10">
    <location>
        <begin position="2474"/>
        <end position="2582"/>
    </location>
</feature>
<evidence type="ECO:0000256" key="4">
    <source>
        <dbReference type="ARBA" id="ARBA00022837"/>
    </source>
</evidence>
<organism evidence="11 12">
    <name type="scientific">Macrostomum lignano</name>
    <dbReference type="NCBI Taxonomy" id="282301"/>
    <lineage>
        <taxon>Eukaryota</taxon>
        <taxon>Metazoa</taxon>
        <taxon>Spiralia</taxon>
        <taxon>Lophotrochozoa</taxon>
        <taxon>Platyhelminthes</taxon>
        <taxon>Rhabditophora</taxon>
        <taxon>Macrostomorpha</taxon>
        <taxon>Macrostomida</taxon>
        <taxon>Macrostomidae</taxon>
        <taxon>Macrostomum</taxon>
    </lineage>
</organism>
<keyword evidence="5" id="KW-0130">Cell adhesion</keyword>
<dbReference type="STRING" id="282301.A0A267F2Z4"/>
<evidence type="ECO:0000256" key="6">
    <source>
        <dbReference type="ARBA" id="ARBA00022989"/>
    </source>
</evidence>
<dbReference type="OrthoDB" id="6162546at2759"/>
<evidence type="ECO:0000256" key="9">
    <source>
        <dbReference type="SAM" id="MobiDB-lite"/>
    </source>
</evidence>
<feature type="domain" description="Cadherin" evidence="10">
    <location>
        <begin position="510"/>
        <end position="624"/>
    </location>
</feature>
<accession>A0A267F2Z4</accession>
<evidence type="ECO:0000313" key="12">
    <source>
        <dbReference type="Proteomes" id="UP000215902"/>
    </source>
</evidence>
<dbReference type="GO" id="GO:0007156">
    <property type="term" value="P:homophilic cell adhesion via plasma membrane adhesion molecules"/>
    <property type="evidence" value="ECO:0007669"/>
    <property type="project" value="InterPro"/>
</dbReference>
<feature type="domain" description="Cadherin" evidence="10">
    <location>
        <begin position="741"/>
        <end position="842"/>
    </location>
</feature>
<dbReference type="PROSITE" id="PS00232">
    <property type="entry name" value="CADHERIN_1"/>
    <property type="match status" value="5"/>
</dbReference>
<feature type="domain" description="Cadherin" evidence="10">
    <location>
        <begin position="389"/>
        <end position="501"/>
    </location>
</feature>
<keyword evidence="3" id="KW-0677">Repeat</keyword>
<feature type="domain" description="Cadherin" evidence="10">
    <location>
        <begin position="957"/>
        <end position="1077"/>
    </location>
</feature>
<gene>
    <name evidence="11" type="ORF">BOX15_Mlig004429g1</name>
</gene>
<dbReference type="Gene3D" id="2.60.40.60">
    <property type="entry name" value="Cadherins"/>
    <property type="match status" value="25"/>
</dbReference>
<feature type="domain" description="Cadherin" evidence="10">
    <location>
        <begin position="2583"/>
        <end position="2690"/>
    </location>
</feature>
<keyword evidence="7" id="KW-0472">Membrane</keyword>
<keyword evidence="6" id="KW-1133">Transmembrane helix</keyword>
<feature type="domain" description="Cadherin" evidence="10">
    <location>
        <begin position="51"/>
        <end position="150"/>
    </location>
</feature>
<feature type="region of interest" description="Disordered" evidence="9">
    <location>
        <begin position="2992"/>
        <end position="3061"/>
    </location>
</feature>
<dbReference type="InterPro" id="IPR050971">
    <property type="entry name" value="Cadherin-domain_protein"/>
</dbReference>
<evidence type="ECO:0000256" key="3">
    <source>
        <dbReference type="ARBA" id="ARBA00022737"/>
    </source>
</evidence>
<dbReference type="FunFam" id="2.60.40.60:FF:000020">
    <property type="entry name" value="Dachsous cadherin-related 1b"/>
    <property type="match status" value="4"/>
</dbReference>
<evidence type="ECO:0000256" key="7">
    <source>
        <dbReference type="ARBA" id="ARBA00023136"/>
    </source>
</evidence>
<dbReference type="PANTHER" id="PTHR24025:SF23">
    <property type="entry name" value="NEURAL-CADHERIN"/>
    <property type="match status" value="1"/>
</dbReference>
<dbReference type="PRINTS" id="PR00205">
    <property type="entry name" value="CADHERIN"/>
</dbReference>
<dbReference type="SMART" id="SM00112">
    <property type="entry name" value="CA"/>
    <property type="match status" value="24"/>
</dbReference>
<feature type="domain" description="Cadherin" evidence="10">
    <location>
        <begin position="1719"/>
        <end position="1825"/>
    </location>
</feature>
<evidence type="ECO:0000259" key="10">
    <source>
        <dbReference type="PROSITE" id="PS50268"/>
    </source>
</evidence>
<sequence>MAPNGVSDRSARLPRLIMIRILLLVAMQATLFPGTAFAQLAWDTFSPAQQTYPTATVTIDENMAATTTVLTITTTGATGTVTYSIASSTTAAFTIGASTGVITVNDASLLDREAISFIDLVLQAVDTSPATVSTTVRIDLKDVNEIAPTFSSTSTYSVTISESATVGTTIQALTVTDTDSAATNVACTISSGDPDGKFQFRSDNQTIELKAAIEPDSPTNNSLTYTLTIVCYDNFNGVYSGGSLASTGTVSVSVTPVNDNSPTWGTFTPALATPITTIDENLASGTIFTAAASDVDYGTDGVVTFSFSTVKFNTGADASALFTIGSSSGVVSRTAATTPALDRETYSHVEFVVLAMDSPTVTADRLTITQTVQVNLKDVNEFTPVFDPSTGLYNVSFSETAPAGTLVLNVSVSDPDFSRTAISCTITSGNTLDRFQMRADGTSLELKTQIEPDSPTSDPINYVLALSCADNTAGTYSGGQKSSTGTVTVWVEYNNDYSPVWSTFSPAWTSATTPIATILENLAVNQTVFTASATDDDAGDDGLVVYSISGAVAENGSSVMEAFAINGSSGAVSIANSTVLDREGYSYVDVTVEARDSPASGTTYTITQTVRIGISDYNEFPPAFTPSTGLYTPAIPETTTAGTAVQTIVATDPDYSNTAVVCAIAAGNSLNRFAINTADKKLVETASVIQPDKPTLDPTIYLLTVHCADMNNGTLGTPVLTSTAYITVNVTLVNDYDPTITLNSTTMVMPEDTPVSSFIVSVTADDLDYGNDGTFTISLSPTTPFALTGDRTKLLLTEALDRETKDSYVIELRALDQGSPARSSTTTLTVSITDVNDNTPVCSPNTYNVSVTADSAATLVASIPCTDADLGDNQLLAYSFLSGDTRNLTLSSTTGALTTTFLTYDSAAPSKTLVITVRDSATPASAQRTATVTVTVHVLPRNLGPPVWGTFNPPWISATTAINSVSENADEGFAVFTAVAIDYDSGPDGQVIYSLASVTGTDGSTSVDLSSVFNISSSSGQVQVKTKGILDREATPAYTYINFVVQARDNPTTGTPNSIMQTVRVDVTDFNELDPTFTGDPFSATLVEDSAAGTLVKQMVVSDPDSSNTIITCQITSGNDLSLFRTNSANSTIIELNTAIDPDRPKNHPLSYLLIVTCLDNNGAGSYRTATANLSVTITTTNDHTPVVSIPIGSSITLPETQAIGDVADISVVDQDYGTDGTVACSIAPTGTFGLTGCTKLTLVSGLDYPTASSYSLTITAVDSGATPRTGSVVVTVTVTDVNRYTPSCSPATYSASVLETAASFPTALTPATTITCTDADGNGVYYQLVDNSVPFSVNNLTGVLSLNGPVDYDSAVQTYTILIRAVDPADSSKSGLATATVAVTAANEFTPTFPTATVTLSVYETVASSTTITTFAATDADYSPHAITSYAIASGNTGGMFAISNTGVITVASGMTIDYEAVSGSSPYVLQIVATDGGGLTGTGTISIVILDSNDLPPVFSPANYSASVPEGSAAGTTVTTVTATDGDTALNNNNKILYSKLTGDSAGYFSVNSTNGLILTTGNILNYDTVTQVVFTVTAVDGNGAGPHTATTTVTVAVTDVNLHAPSCSPSTVTVNNIREDVTVGTALTSLTSPVMICTDGDAKDTLTYTMSASASDSHFAVNPTSGAITVFTALDFETARIHQFEVVVTDSATPAKSVSMAVTINVLDVNEFSPTCTVPTTASMNEAQAVGTAAYSATSCSDSDGTATTLQFALVPGTPFQVSSSGAVTASSALDYDPASATTSYSVRLIVSDNAPTISSLRSSTYTTVVSVTPVNEFAPVLTYTALTASLAEDSGTGTALALKTIGGTSVSMAATDADRGLNHATLTWSIVGGNDAGKFSINSASGALQTAAALDRETAASYTLLVSVTDGGGLSSTANCTVAVSVTDINDNTPVCNPASQTITLYEGEAAKQLVDFGASGRVTDADSGVNAQLTFSLNNAAALSPDFQLSGTRLSSVRSFSSSDTLSNTLLVVATDGGSPARSATCSVTVNIAVTARPPTFTVANSAVTVSESSSVGTQVFQFVPNLGTGGTGPLTMSLVDFSPSANSNLFAFDASTGRVSVNQALDYDSSSTRGPFVLMVKVTDATPLTASGTLTISLTDVNDNDPQFGSTVEFTKTIDENVGSAFLTQTITWTDADSGLSGIANCSIVGQSTPAIFTIDAINCQLKTTANPDRENCSLHNITIALTDMGTPQRTTQRSFFITIADQNDNTPAFASASFAASVAEESAPSTTVGTYAATDADAGVNAQLTYSLTSQDGISDASKFTVSSAGAVTTAATLDREQFGVYRLLLLAKDGGSPPRTGTTTLVITVNDINDHTPLFSGLPDTVKLVENSTAGTLVYTIAATDRDSTYGALTYSIIDGNNSTAFAIDASTGQVTVASPVTLNREAIPVYQLVVQVQDNGSPAKSATSTLTVSVMDVNEFAPSFASPTVSFSIAENSPVGSTLGTVTATDSDGPSQTVSYAVAATLVGTAGHFSVNSVTGVVYVNQAALDRETLATYVLQIAAYDNGVPSLTSSPLLNVTISITDTNDNDPVFSAAYYNASVSESLAIGSVVLTVSATDQDAGSNAALTYSLHSSATTASTFFSINSATGQLSTIAALDYETNTDFLFTVMVKDAGTSPQRSSTASVWVSLNNVNEHRPVFASTFYNCEVPYNDDTRAILATLTATDADAGTFGTITSYSWNSTNIYLYLGATSGQVIRNSDQVMERNKKYIQYAMATDGGGLVSTQNATVRCDSFPPEDYVVLIYTELSESSFNMMLTSLTASLNSTLQDVHPGSSVRFWKKQKSGIYWVGYFYALSSLSTDSISNIGQDKEFLTKSQLLDKWRLKSDGTPTSVLTSSSFSNYRVNKVEPYPDSDSDASTNWLDTWWGKLCLALGAAAGVALIGALVYGLVNACGGAGAGASAAAPTAAAAGQTTVAPAAGVGGGKATSQLARQPMNQRHLLPNSQQQPKPPQRFQDTPRPDFNDKQQQQQQQQQQTQNNSNNRQNQNQSRQSNNDSGRGSAASDVVIFEL</sequence>
<protein>
    <recommendedName>
        <fullName evidence="10">Cadherin domain-containing protein</fullName>
    </recommendedName>
</protein>
<proteinExistence type="predicted"/>
<comment type="subcellular location">
    <subcellularLocation>
        <location evidence="1">Membrane</location>
    </subcellularLocation>
</comment>
<feature type="domain" description="Cadherin" evidence="10">
    <location>
        <begin position="843"/>
        <end position="948"/>
    </location>
</feature>